<dbReference type="Pfam" id="PF22020">
    <property type="entry name" value="RlmL_1st"/>
    <property type="match status" value="1"/>
</dbReference>
<sequence length="388" mass="43939">MNCVNNSKGDDMNKLKILATSPMGIEAIVAKEVRNLGYECQVDNGKITYMGDEYAIAKSNLWLRTADRVKIIVGEFKATTFEQLFDGTKNLPWEQFINVDSAFPVSGKSVKSTLHSVPDCQAIVKKAIVDRLKIKYKQITWFQEKGPKVPVEVSILKDIVTITIDTSGSGLHKRGYRAYQGEAPLKETLAAALILLTNWTADRPFVDLFCGSGTIPIEAALIGQNIAPGFNRDFISETWHWFNSKVWDEARTEAEDLAEYNRPLQIFGSDIDHKMVDMSKANAMEAGLGDLIQFKQMQATDFRTDLEYGVIVSNPPYGERIGEKEKVEKLYRELGATLQMLDTWSIYLITSNEDFEELFGKKATKKRKLFNGFIKTDYYQYFGPKKRV</sequence>
<evidence type="ECO:0000256" key="2">
    <source>
        <dbReference type="ARBA" id="ARBA00022679"/>
    </source>
</evidence>
<dbReference type="GO" id="GO:0003723">
    <property type="term" value="F:RNA binding"/>
    <property type="evidence" value="ECO:0007669"/>
    <property type="project" value="UniProtKB-UniRule"/>
</dbReference>
<dbReference type="EC" id="2.1.1.-" evidence="5"/>
<dbReference type="Gene3D" id="3.30.2130.30">
    <property type="match status" value="1"/>
</dbReference>
<reference evidence="5 6" key="1">
    <citation type="submission" date="2014-07" db="EMBL/GenBank/DDBJ databases">
        <authorList>
            <person name="Wibberg Daniel"/>
        </authorList>
    </citation>
    <scope>NUCLEOTIDE SEQUENCE [LARGE SCALE GENOMIC DNA]</scope>
</reference>
<dbReference type="GO" id="GO:0008990">
    <property type="term" value="F:rRNA (guanine-N2-)-methyltransferase activity"/>
    <property type="evidence" value="ECO:0007669"/>
    <property type="project" value="TreeGrafter"/>
</dbReference>
<dbReference type="InterPro" id="IPR004114">
    <property type="entry name" value="THUMP_dom"/>
</dbReference>
<feature type="domain" description="THUMP" evidence="4">
    <location>
        <begin position="55"/>
        <end position="166"/>
    </location>
</feature>
<evidence type="ECO:0000256" key="1">
    <source>
        <dbReference type="ARBA" id="ARBA00022603"/>
    </source>
</evidence>
<keyword evidence="6" id="KW-1185">Reference proteome</keyword>
<dbReference type="InterPro" id="IPR029063">
    <property type="entry name" value="SAM-dependent_MTases_sf"/>
</dbReference>
<dbReference type="Pfam" id="PF01170">
    <property type="entry name" value="UPF0020"/>
    <property type="match status" value="1"/>
</dbReference>
<evidence type="ECO:0000259" key="4">
    <source>
        <dbReference type="PROSITE" id="PS51165"/>
    </source>
</evidence>
<dbReference type="GO" id="GO:0070043">
    <property type="term" value="F:rRNA (guanine-N7-)-methyltransferase activity"/>
    <property type="evidence" value="ECO:0007669"/>
    <property type="project" value="TreeGrafter"/>
</dbReference>
<evidence type="ECO:0000256" key="3">
    <source>
        <dbReference type="PROSITE-ProRule" id="PRU00529"/>
    </source>
</evidence>
<dbReference type="EMBL" id="CCRF01000061">
    <property type="protein sequence ID" value="CEE01831.1"/>
    <property type="molecule type" value="Genomic_DNA"/>
</dbReference>
<accession>A0A090IUS4</accession>
<dbReference type="PANTHER" id="PTHR47313:SF1">
    <property type="entry name" value="RIBOSOMAL RNA LARGE SUBUNIT METHYLTRANSFERASE K_L"/>
    <property type="match status" value="1"/>
</dbReference>
<dbReference type="PANTHER" id="PTHR47313">
    <property type="entry name" value="RIBOSOMAL RNA LARGE SUBUNIT METHYLTRANSFERASE K/L"/>
    <property type="match status" value="1"/>
</dbReference>
<keyword evidence="1 5" id="KW-0489">Methyltransferase</keyword>
<dbReference type="InterPro" id="IPR002052">
    <property type="entry name" value="DNA_methylase_N6_adenine_CS"/>
</dbReference>
<dbReference type="InterPro" id="IPR054170">
    <property type="entry name" value="RlmL_1st"/>
</dbReference>
<name>A0A090IUS4_9BACI</name>
<dbReference type="PROSITE" id="PS00092">
    <property type="entry name" value="N6_MTASE"/>
    <property type="match status" value="1"/>
</dbReference>
<evidence type="ECO:0000313" key="5">
    <source>
        <dbReference type="EMBL" id="CEE01831.1"/>
    </source>
</evidence>
<gene>
    <name evidence="5" type="primary">ypsC</name>
    <name evidence="5" type="ORF">BT1A1_2009</name>
</gene>
<dbReference type="FunFam" id="3.30.2130.30:FF:000001">
    <property type="entry name" value="Ribosomal RNA large subunit methyltransferase K/L"/>
    <property type="match status" value="1"/>
</dbReference>
<organism evidence="5 6">
    <name type="scientific">Caldibacillus thermoamylovorans</name>
    <dbReference type="NCBI Taxonomy" id="35841"/>
    <lineage>
        <taxon>Bacteria</taxon>
        <taxon>Bacillati</taxon>
        <taxon>Bacillota</taxon>
        <taxon>Bacilli</taxon>
        <taxon>Bacillales</taxon>
        <taxon>Bacillaceae</taxon>
        <taxon>Caldibacillus</taxon>
    </lineage>
</organism>
<dbReference type="Proteomes" id="UP000040576">
    <property type="component" value="Unassembled WGS sequence"/>
</dbReference>
<keyword evidence="3" id="KW-0694">RNA-binding</keyword>
<dbReference type="InterPro" id="IPR000241">
    <property type="entry name" value="RlmKL-like_Mtase"/>
</dbReference>
<dbReference type="SMART" id="SM00981">
    <property type="entry name" value="THUMP"/>
    <property type="match status" value="1"/>
</dbReference>
<proteinExistence type="predicted"/>
<dbReference type="SUPFAM" id="SSF53335">
    <property type="entry name" value="S-adenosyl-L-methionine-dependent methyltransferases"/>
    <property type="match status" value="1"/>
</dbReference>
<evidence type="ECO:0000313" key="6">
    <source>
        <dbReference type="Proteomes" id="UP000040576"/>
    </source>
</evidence>
<keyword evidence="2 5" id="KW-0808">Transferase</keyword>
<protein>
    <submittedName>
        <fullName evidence="5">Putative RNA methyltransferase YpsC</fullName>
        <ecNumber evidence="5">2.1.1.-</ecNumber>
    </submittedName>
</protein>
<dbReference type="AlphaFoldDB" id="A0A090IUS4"/>
<dbReference type="CDD" id="cd11715">
    <property type="entry name" value="THUMP_AdoMetMT"/>
    <property type="match status" value="1"/>
</dbReference>
<dbReference type="Pfam" id="PF02926">
    <property type="entry name" value="THUMP"/>
    <property type="match status" value="1"/>
</dbReference>
<dbReference type="PROSITE" id="PS51165">
    <property type="entry name" value="THUMP"/>
    <property type="match status" value="1"/>
</dbReference>
<dbReference type="Gene3D" id="3.40.50.150">
    <property type="entry name" value="Vaccinia Virus protein VP39"/>
    <property type="match status" value="1"/>
</dbReference>